<evidence type="ECO:0000256" key="2">
    <source>
        <dbReference type="SAM" id="MobiDB-lite"/>
    </source>
</evidence>
<comment type="caution">
    <text evidence="4">The sequence shown here is derived from an EMBL/GenBank/DDBJ whole genome shotgun (WGS) entry which is preliminary data.</text>
</comment>
<keyword evidence="1" id="KW-0227">DNA damage</keyword>
<dbReference type="GO" id="GO:0005524">
    <property type="term" value="F:ATP binding"/>
    <property type="evidence" value="ECO:0007669"/>
    <property type="project" value="UniProtKB-KW"/>
</dbReference>
<protein>
    <recommendedName>
        <fullName evidence="1">ATP-dependent DNA helicase</fullName>
        <ecNumber evidence="1">5.6.2.3</ecNumber>
    </recommendedName>
</protein>
<proteinExistence type="inferred from homology"/>
<dbReference type="EMBL" id="BGZK01000501">
    <property type="protein sequence ID" value="GBP47412.1"/>
    <property type="molecule type" value="Genomic_DNA"/>
</dbReference>
<comment type="similarity">
    <text evidence="1">Belongs to the helicase family.</text>
</comment>
<dbReference type="GO" id="GO:0016887">
    <property type="term" value="F:ATP hydrolysis activity"/>
    <property type="evidence" value="ECO:0007669"/>
    <property type="project" value="RHEA"/>
</dbReference>
<evidence type="ECO:0000313" key="4">
    <source>
        <dbReference type="EMBL" id="GBP47412.1"/>
    </source>
</evidence>
<comment type="catalytic activity">
    <reaction evidence="1">
        <text>ATP + H2O = ADP + phosphate + H(+)</text>
        <dbReference type="Rhea" id="RHEA:13065"/>
        <dbReference type="ChEBI" id="CHEBI:15377"/>
        <dbReference type="ChEBI" id="CHEBI:15378"/>
        <dbReference type="ChEBI" id="CHEBI:30616"/>
        <dbReference type="ChEBI" id="CHEBI:43474"/>
        <dbReference type="ChEBI" id="CHEBI:456216"/>
        <dbReference type="EC" id="5.6.2.3"/>
    </reaction>
</comment>
<dbReference type="GO" id="GO:0006310">
    <property type="term" value="P:DNA recombination"/>
    <property type="evidence" value="ECO:0007669"/>
    <property type="project" value="UniProtKB-KW"/>
</dbReference>
<evidence type="ECO:0000256" key="1">
    <source>
        <dbReference type="RuleBase" id="RU363044"/>
    </source>
</evidence>
<feature type="domain" description="DNA helicase Pif1-like DEAD-box helicase" evidence="3">
    <location>
        <begin position="1"/>
        <end position="67"/>
    </location>
</feature>
<evidence type="ECO:0000259" key="3">
    <source>
        <dbReference type="Pfam" id="PF05970"/>
    </source>
</evidence>
<dbReference type="GO" id="GO:0000723">
    <property type="term" value="P:telomere maintenance"/>
    <property type="evidence" value="ECO:0007669"/>
    <property type="project" value="InterPro"/>
</dbReference>
<feature type="compositionally biased region" description="Basic and acidic residues" evidence="2">
    <location>
        <begin position="129"/>
        <end position="146"/>
    </location>
</feature>
<keyword evidence="1" id="KW-0067">ATP-binding</keyword>
<keyword evidence="1" id="KW-0347">Helicase</keyword>
<comment type="cofactor">
    <cofactor evidence="1">
        <name>Mg(2+)</name>
        <dbReference type="ChEBI" id="CHEBI:18420"/>
    </cofactor>
</comment>
<dbReference type="Proteomes" id="UP000299102">
    <property type="component" value="Unassembled WGS sequence"/>
</dbReference>
<dbReference type="OrthoDB" id="272985at2759"/>
<dbReference type="InterPro" id="IPR010285">
    <property type="entry name" value="DNA_helicase_pif1-like_DEAD"/>
</dbReference>
<dbReference type="GO" id="GO:0043139">
    <property type="term" value="F:5'-3' DNA helicase activity"/>
    <property type="evidence" value="ECO:0007669"/>
    <property type="project" value="UniProtKB-EC"/>
</dbReference>
<dbReference type="EC" id="5.6.2.3" evidence="1"/>
<organism evidence="4 5">
    <name type="scientific">Eumeta variegata</name>
    <name type="common">Bagworm moth</name>
    <name type="synonym">Eumeta japonica</name>
    <dbReference type="NCBI Taxonomy" id="151549"/>
    <lineage>
        <taxon>Eukaryota</taxon>
        <taxon>Metazoa</taxon>
        <taxon>Ecdysozoa</taxon>
        <taxon>Arthropoda</taxon>
        <taxon>Hexapoda</taxon>
        <taxon>Insecta</taxon>
        <taxon>Pterygota</taxon>
        <taxon>Neoptera</taxon>
        <taxon>Endopterygota</taxon>
        <taxon>Lepidoptera</taxon>
        <taxon>Glossata</taxon>
        <taxon>Ditrysia</taxon>
        <taxon>Tineoidea</taxon>
        <taxon>Psychidae</taxon>
        <taxon>Oiketicinae</taxon>
        <taxon>Eumeta</taxon>
    </lineage>
</organism>
<dbReference type="GO" id="GO:0006281">
    <property type="term" value="P:DNA repair"/>
    <property type="evidence" value="ECO:0007669"/>
    <property type="project" value="UniProtKB-KW"/>
</dbReference>
<accession>A0A4C1WA70</accession>
<keyword evidence="1" id="KW-0378">Hydrolase</keyword>
<keyword evidence="5" id="KW-1185">Reference proteome</keyword>
<gene>
    <name evidence="4" type="ORF">EVAR_85004_1</name>
</gene>
<feature type="compositionally biased region" description="Basic residues" evidence="2">
    <location>
        <begin position="153"/>
        <end position="164"/>
    </location>
</feature>
<dbReference type="STRING" id="151549.A0A4C1WA70"/>
<feature type="region of interest" description="Disordered" evidence="2">
    <location>
        <begin position="129"/>
        <end position="194"/>
    </location>
</feature>
<sequence length="194" mass="21834">MAHRKSLEALNRTLQDLRDNPNVMRDVLLILSGDFRETLPAIPKSTPADEIDACLKKSVIWEHVKIVIFGDSCSETASAGRPARGLLGGTAQRIRLINQFVNGCDEARRYQNNKGACAGWRVRDVTLIDRQRGGGRAPHKDGERRRVPAPNARRPRPRRAHVRAKFQDQEQPVTEDLAAMGRQLRPPRTPRRAP</sequence>
<name>A0A4C1WA70_EUMVA</name>
<keyword evidence="1" id="KW-0547">Nucleotide-binding</keyword>
<evidence type="ECO:0000313" key="5">
    <source>
        <dbReference type="Proteomes" id="UP000299102"/>
    </source>
</evidence>
<keyword evidence="1" id="KW-0234">DNA repair</keyword>
<dbReference type="AlphaFoldDB" id="A0A4C1WA70"/>
<reference evidence="4 5" key="1">
    <citation type="journal article" date="2019" name="Commun. Biol.">
        <title>The bagworm genome reveals a unique fibroin gene that provides high tensile strength.</title>
        <authorList>
            <person name="Kono N."/>
            <person name="Nakamura H."/>
            <person name="Ohtoshi R."/>
            <person name="Tomita M."/>
            <person name="Numata K."/>
            <person name="Arakawa K."/>
        </authorList>
    </citation>
    <scope>NUCLEOTIDE SEQUENCE [LARGE SCALE GENOMIC DNA]</scope>
</reference>
<keyword evidence="1" id="KW-0233">DNA recombination</keyword>
<dbReference type="Pfam" id="PF05970">
    <property type="entry name" value="PIF1"/>
    <property type="match status" value="1"/>
</dbReference>